<dbReference type="PANTHER" id="PTHR46401:SF2">
    <property type="entry name" value="GLYCOSYLTRANSFERASE WBBK-RELATED"/>
    <property type="match status" value="1"/>
</dbReference>
<reference evidence="2 3" key="1">
    <citation type="submission" date="2017-06" db="EMBL/GenBank/DDBJ databases">
        <authorList>
            <person name="Kim H.J."/>
            <person name="Triplett B.A."/>
        </authorList>
    </citation>
    <scope>NUCLEOTIDE SEQUENCE [LARGE SCALE GENOMIC DNA]</scope>
    <source>
        <strain evidence="2 3">DSM 19307</strain>
    </source>
</reference>
<dbReference type="GO" id="GO:0016757">
    <property type="term" value="F:glycosyltransferase activity"/>
    <property type="evidence" value="ECO:0007669"/>
    <property type="project" value="TreeGrafter"/>
</dbReference>
<dbReference type="Proteomes" id="UP000198393">
    <property type="component" value="Unassembled WGS sequence"/>
</dbReference>
<keyword evidence="3" id="KW-1185">Reference proteome</keyword>
<accession>A0A239J816</accession>
<dbReference type="PANTHER" id="PTHR46401">
    <property type="entry name" value="GLYCOSYLTRANSFERASE WBBK-RELATED"/>
    <property type="match status" value="1"/>
</dbReference>
<name>A0A239J816_EKHLU</name>
<evidence type="ECO:0000313" key="2">
    <source>
        <dbReference type="EMBL" id="SNT01980.1"/>
    </source>
</evidence>
<evidence type="ECO:0000313" key="3">
    <source>
        <dbReference type="Proteomes" id="UP000198393"/>
    </source>
</evidence>
<sequence>MKRVLFVSIAFPPKKDPECIQTARYFHYLSKTDKFYLDVLTSKSPTLFMPEDPTLNKYNCGWDHKYELKILENKYLSFIQRNLWESPLILPDTKAHFHRQWKKAVSMINNPPDIIYSRSYPLSSSVAAYKLVKYFKVPWVLHLSDPWEDSPLHQYSPKGKSYHKIWENLCFNQANAICLTSQKSIEFYSKKYPKLANKFQLFPNVFDPSEIKRNRYQIRDKLRIVYTGGLAGTRSPNTFLEGLQQFNKVSGMSNLLEVIFAGPCDRKMQAVIKKFNLSNFKYVGSLSLEESIKLQRTADILLIIDSHIHSEELSMYFPSKILEYLIAQRRIVSLTTKNSSTAHIMSQLGFHSIDLEDVDEIANHLGFLADKLVSKSYSYFQIENVPEEFSASYNANRLAELLNNV</sequence>
<keyword evidence="1" id="KW-0808">Transferase</keyword>
<organism evidence="2 3">
    <name type="scientific">Ekhidna lutea</name>
    <dbReference type="NCBI Taxonomy" id="447679"/>
    <lineage>
        <taxon>Bacteria</taxon>
        <taxon>Pseudomonadati</taxon>
        <taxon>Bacteroidota</taxon>
        <taxon>Cytophagia</taxon>
        <taxon>Cytophagales</taxon>
        <taxon>Reichenbachiellaceae</taxon>
        <taxon>Ekhidna</taxon>
    </lineage>
</organism>
<dbReference type="GO" id="GO:0009103">
    <property type="term" value="P:lipopolysaccharide biosynthetic process"/>
    <property type="evidence" value="ECO:0007669"/>
    <property type="project" value="TreeGrafter"/>
</dbReference>
<protein>
    <submittedName>
        <fullName evidence="2">Uncharacterized protein</fullName>
    </submittedName>
</protein>
<proteinExistence type="predicted"/>
<dbReference type="Gene3D" id="3.40.50.2000">
    <property type="entry name" value="Glycogen Phosphorylase B"/>
    <property type="match status" value="1"/>
</dbReference>
<dbReference type="AlphaFoldDB" id="A0A239J816"/>
<dbReference type="SUPFAM" id="SSF53756">
    <property type="entry name" value="UDP-Glycosyltransferase/glycogen phosphorylase"/>
    <property type="match status" value="1"/>
</dbReference>
<dbReference type="EMBL" id="FZPD01000003">
    <property type="protein sequence ID" value="SNT01980.1"/>
    <property type="molecule type" value="Genomic_DNA"/>
</dbReference>
<gene>
    <name evidence="2" type="ORF">SAMN05421640_2034</name>
</gene>
<evidence type="ECO:0000256" key="1">
    <source>
        <dbReference type="ARBA" id="ARBA00022679"/>
    </source>
</evidence>